<dbReference type="RefSeq" id="WP_281751858.1">
    <property type="nucleotide sequence ID" value="NZ_BRVP01000002.1"/>
</dbReference>
<dbReference type="PANTHER" id="PTHR22604">
    <property type="entry name" value="OXIDOREDUCTASES"/>
    <property type="match status" value="1"/>
</dbReference>
<keyword evidence="6" id="KW-1185">Reference proteome</keyword>
<dbReference type="InterPro" id="IPR055170">
    <property type="entry name" value="GFO_IDH_MocA-like_dom"/>
</dbReference>
<dbReference type="InterPro" id="IPR000683">
    <property type="entry name" value="Gfo/Idh/MocA-like_OxRdtase_N"/>
</dbReference>
<evidence type="ECO:0000259" key="4">
    <source>
        <dbReference type="Pfam" id="PF22725"/>
    </source>
</evidence>
<dbReference type="InterPro" id="IPR036291">
    <property type="entry name" value="NAD(P)-bd_dom_sf"/>
</dbReference>
<dbReference type="Pfam" id="PF22725">
    <property type="entry name" value="GFO_IDH_MocA_C3"/>
    <property type="match status" value="1"/>
</dbReference>
<proteinExistence type="inferred from homology"/>
<evidence type="ECO:0000256" key="1">
    <source>
        <dbReference type="ARBA" id="ARBA00010928"/>
    </source>
</evidence>
<dbReference type="AlphaFoldDB" id="A0A9W6ETP1"/>
<comment type="caution">
    <text evidence="5">The sequence shown here is derived from an EMBL/GenBank/DDBJ whole genome shotgun (WGS) entry which is preliminary data.</text>
</comment>
<dbReference type="Gene3D" id="3.40.50.720">
    <property type="entry name" value="NAD(P)-binding Rossmann-like Domain"/>
    <property type="match status" value="1"/>
</dbReference>
<dbReference type="Pfam" id="PF01408">
    <property type="entry name" value="GFO_IDH_MocA"/>
    <property type="match status" value="1"/>
</dbReference>
<accession>A0A9W6ETP1</accession>
<dbReference type="SUPFAM" id="SSF51735">
    <property type="entry name" value="NAD(P)-binding Rossmann-fold domains"/>
    <property type="match status" value="1"/>
</dbReference>
<organism evidence="5 6">
    <name type="scientific">Neptunitalea chrysea</name>
    <dbReference type="NCBI Taxonomy" id="1647581"/>
    <lineage>
        <taxon>Bacteria</taxon>
        <taxon>Pseudomonadati</taxon>
        <taxon>Bacteroidota</taxon>
        <taxon>Flavobacteriia</taxon>
        <taxon>Flavobacteriales</taxon>
        <taxon>Flavobacteriaceae</taxon>
        <taxon>Neptunitalea</taxon>
    </lineage>
</organism>
<sequence length="324" mass="36441">MEQEKVNWAILGTGKIARQFATDLDKVPNAVKYVVASRSEEKASNFASEFNFETSYGSYEALAKDTKVDAVYIASPHALHAEHTKLFLKHKISVLCEKPFAMNTNEVQEMISLAKKQDTLLMEALWTHFLPHYNYVLELVSSGKMGAITSLKADFGFYKRFNNNARLFNKELGGGSLLDIGIYPIFAALTLLGIPENIEADATYYDNGADSSCQMEFTYKNNVIANLKSTLLEKTATEAVIECEKGTIHILGHFHKPTQVRITTHNVSEIKDFGYTTIGYNFEATHFTELILNGKKESPIMTYNKSLALINLLDKVRELINLHY</sequence>
<comment type="similarity">
    <text evidence="1">Belongs to the Gfo/Idh/MocA family.</text>
</comment>
<dbReference type="EMBL" id="BRVP01000002">
    <property type="protein sequence ID" value="GLB51379.1"/>
    <property type="molecule type" value="Genomic_DNA"/>
</dbReference>
<evidence type="ECO:0000256" key="2">
    <source>
        <dbReference type="ARBA" id="ARBA00023002"/>
    </source>
</evidence>
<gene>
    <name evidence="5" type="ORF">NBRC110019_04180</name>
</gene>
<evidence type="ECO:0000259" key="3">
    <source>
        <dbReference type="Pfam" id="PF01408"/>
    </source>
</evidence>
<name>A0A9W6ETP1_9FLAO</name>
<dbReference type="PANTHER" id="PTHR22604:SF105">
    <property type="entry name" value="TRANS-1,2-DIHYDROBENZENE-1,2-DIOL DEHYDROGENASE"/>
    <property type="match status" value="1"/>
</dbReference>
<dbReference type="Gene3D" id="3.30.360.10">
    <property type="entry name" value="Dihydrodipicolinate Reductase, domain 2"/>
    <property type="match status" value="1"/>
</dbReference>
<dbReference type="SUPFAM" id="SSF55347">
    <property type="entry name" value="Glyceraldehyde-3-phosphate dehydrogenase-like, C-terminal domain"/>
    <property type="match status" value="1"/>
</dbReference>
<feature type="domain" description="GFO/IDH/MocA-like oxidoreductase" evidence="4">
    <location>
        <begin position="135"/>
        <end position="248"/>
    </location>
</feature>
<evidence type="ECO:0000313" key="6">
    <source>
        <dbReference type="Proteomes" id="UP001143545"/>
    </source>
</evidence>
<dbReference type="GO" id="GO:0016491">
    <property type="term" value="F:oxidoreductase activity"/>
    <property type="evidence" value="ECO:0007669"/>
    <property type="project" value="UniProtKB-KW"/>
</dbReference>
<reference evidence="5" key="1">
    <citation type="submission" date="2022-07" db="EMBL/GenBank/DDBJ databases">
        <title>Taxonomy of Novel Oxalotrophic and Methylotrophic Bacteria.</title>
        <authorList>
            <person name="Sahin N."/>
            <person name="Tani A."/>
        </authorList>
    </citation>
    <scope>NUCLEOTIDE SEQUENCE</scope>
    <source>
        <strain evidence="5">AM327</strain>
    </source>
</reference>
<dbReference type="InterPro" id="IPR050984">
    <property type="entry name" value="Gfo/Idh/MocA_domain"/>
</dbReference>
<evidence type="ECO:0000313" key="5">
    <source>
        <dbReference type="EMBL" id="GLB51379.1"/>
    </source>
</evidence>
<keyword evidence="2" id="KW-0560">Oxidoreductase</keyword>
<protein>
    <submittedName>
        <fullName evidence="5">Oxidoreductase</fullName>
    </submittedName>
</protein>
<dbReference type="Proteomes" id="UP001143545">
    <property type="component" value="Unassembled WGS sequence"/>
</dbReference>
<feature type="domain" description="Gfo/Idh/MocA-like oxidoreductase N-terminal" evidence="3">
    <location>
        <begin position="6"/>
        <end position="122"/>
    </location>
</feature>
<dbReference type="GO" id="GO:0000166">
    <property type="term" value="F:nucleotide binding"/>
    <property type="evidence" value="ECO:0007669"/>
    <property type="project" value="InterPro"/>
</dbReference>